<keyword evidence="7 10" id="KW-0472">Membrane</keyword>
<dbReference type="InterPro" id="IPR037066">
    <property type="entry name" value="Plug_dom_sf"/>
</dbReference>
<dbReference type="Proteomes" id="UP000249555">
    <property type="component" value="Unassembled WGS sequence"/>
</dbReference>
<dbReference type="AlphaFoldDB" id="A0A2W4YYZ3"/>
<protein>
    <submittedName>
        <fullName evidence="15">TonB-dependent receptor</fullName>
    </submittedName>
</protein>
<gene>
    <name evidence="15" type="ORF">DI640_10480</name>
</gene>
<dbReference type="GO" id="GO:0009279">
    <property type="term" value="C:cell outer membrane"/>
    <property type="evidence" value="ECO:0007669"/>
    <property type="project" value="UniProtKB-SubCell"/>
</dbReference>
<evidence type="ECO:0000256" key="10">
    <source>
        <dbReference type="PROSITE-ProRule" id="PRU01360"/>
    </source>
</evidence>
<proteinExistence type="inferred from homology"/>
<dbReference type="Gene3D" id="2.170.130.10">
    <property type="entry name" value="TonB-dependent receptor, plug domain"/>
    <property type="match status" value="1"/>
</dbReference>
<keyword evidence="9 10" id="KW-0998">Cell outer membrane</keyword>
<reference evidence="15 16" key="1">
    <citation type="submission" date="2017-08" db="EMBL/GenBank/DDBJ databases">
        <title>Infants hospitalized years apart are colonized by the same room-sourced microbial strains.</title>
        <authorList>
            <person name="Brooks B."/>
            <person name="Olm M.R."/>
            <person name="Firek B.A."/>
            <person name="Baker R."/>
            <person name="Thomas B.C."/>
            <person name="Morowitz M.J."/>
            <person name="Banfield J.F."/>
        </authorList>
    </citation>
    <scope>NUCLEOTIDE SEQUENCE [LARGE SCALE GENOMIC DNA]</scope>
    <source>
        <strain evidence="15">S2_018_000_R3_119</strain>
    </source>
</reference>
<dbReference type="InterPro" id="IPR000531">
    <property type="entry name" value="Beta-barrel_TonB"/>
</dbReference>
<evidence type="ECO:0000256" key="1">
    <source>
        <dbReference type="ARBA" id="ARBA00004571"/>
    </source>
</evidence>
<evidence type="ECO:0000256" key="7">
    <source>
        <dbReference type="ARBA" id="ARBA00023136"/>
    </source>
</evidence>
<evidence type="ECO:0000313" key="16">
    <source>
        <dbReference type="Proteomes" id="UP000249555"/>
    </source>
</evidence>
<dbReference type="InterPro" id="IPR036942">
    <property type="entry name" value="Beta-barrel_TonB_sf"/>
</dbReference>
<dbReference type="PANTHER" id="PTHR30069:SF29">
    <property type="entry name" value="HEMOGLOBIN AND HEMOGLOBIN-HAPTOGLOBIN-BINDING PROTEIN 1-RELATED"/>
    <property type="match status" value="1"/>
</dbReference>
<keyword evidence="4 10" id="KW-0812">Transmembrane</keyword>
<evidence type="ECO:0000256" key="5">
    <source>
        <dbReference type="ARBA" id="ARBA00022729"/>
    </source>
</evidence>
<dbReference type="PROSITE" id="PS52016">
    <property type="entry name" value="TONB_DEPENDENT_REC_3"/>
    <property type="match status" value="1"/>
</dbReference>
<feature type="domain" description="TonB-dependent receptor-like beta-barrel" evidence="13">
    <location>
        <begin position="256"/>
        <end position="788"/>
    </location>
</feature>
<evidence type="ECO:0000259" key="13">
    <source>
        <dbReference type="Pfam" id="PF00593"/>
    </source>
</evidence>
<accession>A0A2W4YYZ3</accession>
<comment type="similarity">
    <text evidence="10 11">Belongs to the TonB-dependent receptor family.</text>
</comment>
<dbReference type="InterPro" id="IPR012910">
    <property type="entry name" value="Plug_dom"/>
</dbReference>
<keyword evidence="3 10" id="KW-1134">Transmembrane beta strand</keyword>
<sequence length="826" mass="87748">MRTMLACGVAFAALMIPAAAFAQSTGSQSFDETSEIVVSGKKDKAVGGVEIPDSPKPKVVITSELIQRQRPGQSVNEIINLVPGVSFTNNDPWGSSGGSFTIRGFDSSRISQTFDGIPLNDSGNYAIYTNQQVDPELISNVNVNLGATDVDSPTASAVGGTVNINTLNPSEVLSGMAVASYGNIVADGAGDRPYTRVFGLIQTGDITGHGTKAWFAASNAHNEAAFANYGVVQKSQYNAKIRQDIGSRGDFISLAGNYNVNRNNFGGSPLNAASFGTDKSVRFYDIPGGIPCNVSLNGTPNTCGTSFERRYNPSNNGNARINSRYTLAEGLILSLDGAYQYVKANGGGTVSARESAFTQNGQSFTGYFPSAIGNTGAPIPYYNADLNGDGIISPTGRVTVLQPSQTQTNRYTGVANLAYDLDPNNRVRLSYTYDRARHRQTGETGALDIGGEPSDVFPVNNPLTDGAGNVLQKRDRKSFATLHKVAAEYRGQFIDEKLTLLLGVSAPFYKRDLNQYCYTTSLSGNVNCVAGGNAAAFQAANPYTTTATGAPRGAAPPQSRTYKYDKILPNVGATFRLTPAVSVAASFAQNLSVPGTDTLYNSLYVPATNSAAKPQPETSNSYDLSLRYQRSIVQAALTGWYSTYKNRIVSAYDLDCDCSVDTNLGEVKKYGFDASVSVRPVPQVLAYVFGSYIKSEIQDNVATGAATFAATAGNYERAAPNWLAGGRLQGTIGDLDLGAQVKYTGRRFLNDTNTVKFGGYTVVDLDIRYSLASAGLAKTYLQLNVSNLFDEFYVGSFSGSLSQLGTGAFVNFGSPRAISGSLIVGF</sequence>
<evidence type="ECO:0000256" key="4">
    <source>
        <dbReference type="ARBA" id="ARBA00022692"/>
    </source>
</evidence>
<dbReference type="PANTHER" id="PTHR30069">
    <property type="entry name" value="TONB-DEPENDENT OUTER MEMBRANE RECEPTOR"/>
    <property type="match status" value="1"/>
</dbReference>
<evidence type="ECO:0000313" key="15">
    <source>
        <dbReference type="EMBL" id="PZO73462.1"/>
    </source>
</evidence>
<dbReference type="GO" id="GO:0015344">
    <property type="term" value="F:siderophore uptake transmembrane transporter activity"/>
    <property type="evidence" value="ECO:0007669"/>
    <property type="project" value="TreeGrafter"/>
</dbReference>
<dbReference type="GO" id="GO:0044718">
    <property type="term" value="P:siderophore transmembrane transport"/>
    <property type="evidence" value="ECO:0007669"/>
    <property type="project" value="TreeGrafter"/>
</dbReference>
<dbReference type="SUPFAM" id="SSF56935">
    <property type="entry name" value="Porins"/>
    <property type="match status" value="1"/>
</dbReference>
<evidence type="ECO:0000256" key="9">
    <source>
        <dbReference type="ARBA" id="ARBA00023237"/>
    </source>
</evidence>
<comment type="caution">
    <text evidence="15">The sequence shown here is derived from an EMBL/GenBank/DDBJ whole genome shotgun (WGS) entry which is preliminary data.</text>
</comment>
<dbReference type="Pfam" id="PF07715">
    <property type="entry name" value="Plug"/>
    <property type="match status" value="1"/>
</dbReference>
<feature type="chain" id="PRO_5015881454" evidence="12">
    <location>
        <begin position="23"/>
        <end position="826"/>
    </location>
</feature>
<evidence type="ECO:0000256" key="2">
    <source>
        <dbReference type="ARBA" id="ARBA00022448"/>
    </source>
</evidence>
<evidence type="ECO:0000256" key="8">
    <source>
        <dbReference type="ARBA" id="ARBA00023170"/>
    </source>
</evidence>
<organism evidence="15 16">
    <name type="scientific">Sphingomonas taxi</name>
    <dbReference type="NCBI Taxonomy" id="1549858"/>
    <lineage>
        <taxon>Bacteria</taxon>
        <taxon>Pseudomonadati</taxon>
        <taxon>Pseudomonadota</taxon>
        <taxon>Alphaproteobacteria</taxon>
        <taxon>Sphingomonadales</taxon>
        <taxon>Sphingomonadaceae</taxon>
        <taxon>Sphingomonas</taxon>
    </lineage>
</organism>
<evidence type="ECO:0000256" key="3">
    <source>
        <dbReference type="ARBA" id="ARBA00022452"/>
    </source>
</evidence>
<dbReference type="Gene3D" id="2.40.170.20">
    <property type="entry name" value="TonB-dependent receptor, beta-barrel domain"/>
    <property type="match status" value="1"/>
</dbReference>
<evidence type="ECO:0000259" key="14">
    <source>
        <dbReference type="Pfam" id="PF07715"/>
    </source>
</evidence>
<dbReference type="Pfam" id="PF00593">
    <property type="entry name" value="TonB_dep_Rec_b-barrel"/>
    <property type="match status" value="1"/>
</dbReference>
<feature type="domain" description="TonB-dependent receptor plug" evidence="14">
    <location>
        <begin position="53"/>
        <end position="160"/>
    </location>
</feature>
<keyword evidence="8 15" id="KW-0675">Receptor</keyword>
<dbReference type="EMBL" id="QFMX01000008">
    <property type="protein sequence ID" value="PZO73462.1"/>
    <property type="molecule type" value="Genomic_DNA"/>
</dbReference>
<feature type="signal peptide" evidence="12">
    <location>
        <begin position="1"/>
        <end position="22"/>
    </location>
</feature>
<evidence type="ECO:0000256" key="6">
    <source>
        <dbReference type="ARBA" id="ARBA00023077"/>
    </source>
</evidence>
<dbReference type="InterPro" id="IPR039426">
    <property type="entry name" value="TonB-dep_rcpt-like"/>
</dbReference>
<keyword evidence="5 12" id="KW-0732">Signal</keyword>
<name>A0A2W4YYZ3_9SPHN</name>
<evidence type="ECO:0000256" key="11">
    <source>
        <dbReference type="RuleBase" id="RU003357"/>
    </source>
</evidence>
<keyword evidence="6 11" id="KW-0798">TonB box</keyword>
<evidence type="ECO:0000256" key="12">
    <source>
        <dbReference type="SAM" id="SignalP"/>
    </source>
</evidence>
<comment type="subcellular location">
    <subcellularLocation>
        <location evidence="1 10">Cell outer membrane</location>
        <topology evidence="1 10">Multi-pass membrane protein</topology>
    </subcellularLocation>
</comment>
<keyword evidence="2 10" id="KW-0813">Transport</keyword>